<feature type="domain" description="Flagellar basal body rod protein N-terminal" evidence="8">
    <location>
        <begin position="8"/>
        <end position="35"/>
    </location>
</feature>
<dbReference type="GO" id="GO:0005576">
    <property type="term" value="C:extracellular region"/>
    <property type="evidence" value="ECO:0007669"/>
    <property type="project" value="UniProtKB-SubCell"/>
</dbReference>
<evidence type="ECO:0000259" key="10">
    <source>
        <dbReference type="Pfam" id="PF21158"/>
    </source>
</evidence>
<keyword evidence="6 7" id="KW-0975">Bacterial flagellum</keyword>
<sequence length="567" mass="59910">MATGILGTAVSGLMAFQRSLDTTSHNIANVNTEGYSRQRVELGTMPAQYTGAGYVGNGVKIENIARSYDQFINNQLRSSTSAFGEADRFSHLAAQVDNLVADPTIGMSPAIKSFFNAVNEVADDPASIPARQVLLSEAEILTQRFTTMNGRFEELRSQVNQDLNVTVDNINAYAEAIADLNVKIAAEYGRPSGDQKPNDLLDERDRLLNKLADRVDVAVVPSDSNMVSVFIGQGQSLVLDGAYNELTTQSSELDPSRLEIGLKQAGGNVQVITRQLSGGELSGALRFRDEVLDPAQQQLGAVAASIAMEFNGIHSVGYDLDGEQGGDFFSGVDEVPVTADPGNTNGSITVAYDPANIANIDASDYRLDVSGAAPATTYTLTRLSDNTSINLTNDGTNLVSDDLPGITIALGAPEPSDGDAFLIRPAYWAAQDIGVNISDPRDIAAATNIDADGVSVINGPMPGDNRNALALAGLENKLGMLGGNASFQDAYGQMVSKVGTLTNAARVSASAQETLLNNAKESRSEVSGVNLDEEAANLIKFQQSYQAAAQVVAITNTLFDSLLSGLR</sequence>
<evidence type="ECO:0000256" key="6">
    <source>
        <dbReference type="ARBA" id="ARBA00023143"/>
    </source>
</evidence>
<dbReference type="Pfam" id="PF06429">
    <property type="entry name" value="Flg_bbr_C"/>
    <property type="match status" value="1"/>
</dbReference>
<feature type="domain" description="Flagellar hook-associated protein 1 D2-like" evidence="10">
    <location>
        <begin position="341"/>
        <end position="425"/>
    </location>
</feature>
<keyword evidence="13" id="KW-1185">Reference proteome</keyword>
<proteinExistence type="inferred from homology"/>
<dbReference type="InterPro" id="IPR001444">
    <property type="entry name" value="Flag_bb_rod_N"/>
</dbReference>
<dbReference type="InterPro" id="IPR053927">
    <property type="entry name" value="FlgK_helical"/>
</dbReference>
<dbReference type="PRINTS" id="PR01005">
    <property type="entry name" value="FLGHOOKAP1"/>
</dbReference>
<dbReference type="GO" id="GO:0005198">
    <property type="term" value="F:structural molecule activity"/>
    <property type="evidence" value="ECO:0007669"/>
    <property type="project" value="UniProtKB-UniRule"/>
</dbReference>
<evidence type="ECO:0000256" key="1">
    <source>
        <dbReference type="ARBA" id="ARBA00004365"/>
    </source>
</evidence>
<dbReference type="KEGG" id="mech:Q9L42_000505"/>
<dbReference type="Proteomes" id="UP001225378">
    <property type="component" value="Chromosome"/>
</dbReference>
<dbReference type="GO" id="GO:0044780">
    <property type="term" value="P:bacterial-type flagellum assembly"/>
    <property type="evidence" value="ECO:0007669"/>
    <property type="project" value="InterPro"/>
</dbReference>
<keyword evidence="12" id="KW-0969">Cilium</keyword>
<evidence type="ECO:0000256" key="7">
    <source>
        <dbReference type="RuleBase" id="RU362065"/>
    </source>
</evidence>
<dbReference type="Pfam" id="PF21158">
    <property type="entry name" value="flgK_1st_1"/>
    <property type="match status" value="1"/>
</dbReference>
<dbReference type="Pfam" id="PF00460">
    <property type="entry name" value="Flg_bb_rod"/>
    <property type="match status" value="1"/>
</dbReference>
<gene>
    <name evidence="7 12" type="primary">flgK</name>
    <name evidence="12" type="ORF">Q9L42_000505</name>
</gene>
<dbReference type="EMBL" id="CP157743">
    <property type="protein sequence ID" value="XBS20643.1"/>
    <property type="molecule type" value="Genomic_DNA"/>
</dbReference>
<dbReference type="InterPro" id="IPR002371">
    <property type="entry name" value="FlgK"/>
</dbReference>
<dbReference type="NCBIfam" id="TIGR02492">
    <property type="entry name" value="flgK_ends"/>
    <property type="match status" value="1"/>
</dbReference>
<accession>A0AAU7NUN1</accession>
<feature type="domain" description="Flagellar hook-associated protein FlgK helical" evidence="11">
    <location>
        <begin position="94"/>
        <end position="329"/>
    </location>
</feature>
<reference evidence="12 13" key="1">
    <citation type="journal article" date="2024" name="Microbiology">
        <title>Methylomarinum rosea sp. nov., a novel halophilic methanotrophic bacterium from the hypersaline Lake Elton.</title>
        <authorList>
            <person name="Suleimanov R.Z."/>
            <person name="Oshkin I.Y."/>
            <person name="Danilova O.V."/>
            <person name="Suzina N.E."/>
            <person name="Dedysh S.N."/>
        </authorList>
    </citation>
    <scope>NUCLEOTIDE SEQUENCE [LARGE SCALE GENOMIC DNA]</scope>
    <source>
        <strain evidence="12 13">Ch1-1</strain>
    </source>
</reference>
<dbReference type="SUPFAM" id="SSF64518">
    <property type="entry name" value="Phase 1 flagellin"/>
    <property type="match status" value="1"/>
</dbReference>
<dbReference type="Pfam" id="PF22638">
    <property type="entry name" value="FlgK_D1"/>
    <property type="match status" value="1"/>
</dbReference>
<keyword evidence="12" id="KW-0282">Flagellum</keyword>
<evidence type="ECO:0000259" key="9">
    <source>
        <dbReference type="Pfam" id="PF06429"/>
    </source>
</evidence>
<dbReference type="RefSeq" id="WP_305906589.1">
    <property type="nucleotide sequence ID" value="NZ_CP157743.1"/>
</dbReference>
<dbReference type="PANTHER" id="PTHR30033">
    <property type="entry name" value="FLAGELLAR HOOK-ASSOCIATED PROTEIN 1"/>
    <property type="match status" value="1"/>
</dbReference>
<dbReference type="PANTHER" id="PTHR30033:SF1">
    <property type="entry name" value="FLAGELLAR HOOK-ASSOCIATED PROTEIN 1"/>
    <property type="match status" value="1"/>
</dbReference>
<keyword evidence="5 7" id="KW-0964">Secreted</keyword>
<evidence type="ECO:0000256" key="4">
    <source>
        <dbReference type="ARBA" id="ARBA00016244"/>
    </source>
</evidence>
<evidence type="ECO:0000313" key="12">
    <source>
        <dbReference type="EMBL" id="XBS20643.1"/>
    </source>
</evidence>
<keyword evidence="12" id="KW-0966">Cell projection</keyword>
<evidence type="ECO:0000256" key="3">
    <source>
        <dbReference type="ARBA" id="ARBA00009677"/>
    </source>
</evidence>
<evidence type="ECO:0000259" key="8">
    <source>
        <dbReference type="Pfam" id="PF00460"/>
    </source>
</evidence>
<dbReference type="InterPro" id="IPR010930">
    <property type="entry name" value="Flg_bb/hook_C_dom"/>
</dbReference>
<evidence type="ECO:0000256" key="5">
    <source>
        <dbReference type="ARBA" id="ARBA00022525"/>
    </source>
</evidence>
<dbReference type="InterPro" id="IPR049119">
    <property type="entry name" value="FlgK_D2-like"/>
</dbReference>
<dbReference type="GO" id="GO:0009424">
    <property type="term" value="C:bacterial-type flagellum hook"/>
    <property type="evidence" value="ECO:0007669"/>
    <property type="project" value="UniProtKB-UniRule"/>
</dbReference>
<dbReference type="AlphaFoldDB" id="A0AAU7NUN1"/>
<evidence type="ECO:0000259" key="11">
    <source>
        <dbReference type="Pfam" id="PF22638"/>
    </source>
</evidence>
<evidence type="ECO:0000313" key="13">
    <source>
        <dbReference type="Proteomes" id="UP001225378"/>
    </source>
</evidence>
<evidence type="ECO:0000256" key="2">
    <source>
        <dbReference type="ARBA" id="ARBA00004613"/>
    </source>
</evidence>
<protein>
    <recommendedName>
        <fullName evidence="4 7">Flagellar hook-associated protein 1</fullName>
        <shortName evidence="7">HAP1</shortName>
    </recommendedName>
</protein>
<name>A0AAU7NUN1_9GAMM</name>
<comment type="similarity">
    <text evidence="3 7">Belongs to the flagella basal body rod proteins family.</text>
</comment>
<organism evidence="12 13">
    <name type="scientific">Methylomarinum roseum</name>
    <dbReference type="NCBI Taxonomy" id="3067653"/>
    <lineage>
        <taxon>Bacteria</taxon>
        <taxon>Pseudomonadati</taxon>
        <taxon>Pseudomonadota</taxon>
        <taxon>Gammaproteobacteria</taxon>
        <taxon>Methylococcales</taxon>
        <taxon>Methylococcaceae</taxon>
        <taxon>Methylomarinum</taxon>
    </lineage>
</organism>
<feature type="domain" description="Flagellar basal-body/hook protein C-terminal" evidence="9">
    <location>
        <begin position="524"/>
        <end position="563"/>
    </location>
</feature>
<comment type="subcellular location">
    <subcellularLocation>
        <location evidence="1 7">Bacterial flagellum</location>
    </subcellularLocation>
    <subcellularLocation>
        <location evidence="2 7">Secreted</location>
    </subcellularLocation>
</comment>